<name>C6XV48_PEDHD</name>
<dbReference type="CAZy" id="GH2">
    <property type="family name" value="Glycoside Hydrolase Family 2"/>
</dbReference>
<dbReference type="AlphaFoldDB" id="C6XV48"/>
<evidence type="ECO:0000259" key="4">
    <source>
        <dbReference type="Pfam" id="PF02836"/>
    </source>
</evidence>
<dbReference type="PANTHER" id="PTHR42732">
    <property type="entry name" value="BETA-GALACTOSIDASE"/>
    <property type="match status" value="1"/>
</dbReference>
<gene>
    <name evidence="6" type="ordered locus">Phep_3865</name>
</gene>
<dbReference type="InterPro" id="IPR008979">
    <property type="entry name" value="Galactose-bd-like_sf"/>
</dbReference>
<feature type="chain" id="PRO_5002973309" evidence="2">
    <location>
        <begin position="22"/>
        <end position="918"/>
    </location>
</feature>
<dbReference type="PANTHER" id="PTHR42732:SF1">
    <property type="entry name" value="BETA-MANNOSIDASE"/>
    <property type="match status" value="1"/>
</dbReference>
<keyword evidence="2" id="KW-0732">Signal</keyword>
<evidence type="ECO:0000256" key="1">
    <source>
        <dbReference type="ARBA" id="ARBA00007401"/>
    </source>
</evidence>
<dbReference type="Pfam" id="PF00703">
    <property type="entry name" value="Glyco_hydro_2"/>
    <property type="match status" value="1"/>
</dbReference>
<dbReference type="Gene3D" id="2.60.40.10">
    <property type="entry name" value="Immunoglobulins"/>
    <property type="match status" value="1"/>
</dbReference>
<keyword evidence="6" id="KW-0378">Hydrolase</keyword>
<dbReference type="RefSeq" id="WP_015809665.1">
    <property type="nucleotide sequence ID" value="NC_013061.1"/>
</dbReference>
<dbReference type="GO" id="GO:0004553">
    <property type="term" value="F:hydrolase activity, hydrolyzing O-glycosyl compounds"/>
    <property type="evidence" value="ECO:0007669"/>
    <property type="project" value="InterPro"/>
</dbReference>
<sequence length="918" mass="103105">MKFLGMLCISCLCFAAGSATARQHIPLEGTWQVKLDSANVGVQEKWYHQQFSQRIQLPGTLDDAGLGRSNNLSADKLVKDVLINLIRKHTYIGVAWYAREILIPKDWKDKDISLYLERVIWNTRVWIDGQEAGVQESLSVPHRFELSALAKPGRHRLVIRIDNSKQYDMTHLNMAHAYTDGTQIIWNGVIGKMELMAKDKINIATLQTYPRLKDKSVNVIATLQNGLKQSKKGILQLQVIGKDKRIVANRSIPVNLAAGDTRQEINIPLGKDALLWDEFNSNLYVLKAQLTISGTSFKDASSTTFGLREITNQGSTLQVNGRRVFLRGTLECNIFPLTGHPPMDKKGWVKVFGTAKAYGLNHLRFHSWCPPKAAFEVADSLGFYLQVELPLWSLKTGEDKNTNRFIEEEAQRISSEYGNHPSFCLWSLGNELQGDFSWLAQLLQKLKMKDKRHLYTTTTFTFQKDHGRWPEPGDDYFITQYTKKGWVRGQGIFNTYAPNFSTDYTKAIDSLPVPSITHEIGQYSVYPNLKEVPKYTGVLEPVNFKAISKDLQRKNMLSLAGQFTLASGKFSASLYKEEIERALKTKGLSGFQLLDLHDFPGQGTALVGILDAFWDSKGLVSPAEHRMYTAAIVPLIRFSKAAYTNAEIFEADAEVANFSNKALQQVTPLWTVKNDKGETLFSGALAAKDIPLGNGIGLGKINFSLKDIKKATHLIVELQLKGTVSKNKWSIWVYPEQPGTAPKDMVFATSLSQALKHLNEGRKVLLNPDTTHINGVQGRFAPVFWSPVHFPNQPGTMGLLCDPAHPALADFPTDFYSNWQWWDLITASKTMILDSVPAVDPIVRIIDNFYKNRKMANIVEARVGKGQLIICSMDITTNLEKRPAARQLRYSLEQYMGSNKFNPAVTLSTGDLEQLIKE</sequence>
<dbReference type="Gene3D" id="2.60.120.260">
    <property type="entry name" value="Galactose-binding domain-like"/>
    <property type="match status" value="1"/>
</dbReference>
<dbReference type="SUPFAM" id="SSF51445">
    <property type="entry name" value="(Trans)glycosidases"/>
    <property type="match status" value="1"/>
</dbReference>
<dbReference type="InterPro" id="IPR006104">
    <property type="entry name" value="Glyco_hydro_2_N"/>
</dbReference>
<evidence type="ECO:0000313" key="6">
    <source>
        <dbReference type="EMBL" id="ACU06056.1"/>
    </source>
</evidence>
<dbReference type="InterPro" id="IPR017853">
    <property type="entry name" value="GH"/>
</dbReference>
<dbReference type="Gene3D" id="3.20.20.80">
    <property type="entry name" value="Glycosidases"/>
    <property type="match status" value="1"/>
</dbReference>
<evidence type="ECO:0000259" key="5">
    <source>
        <dbReference type="Pfam" id="PF02837"/>
    </source>
</evidence>
<dbReference type="Pfam" id="PF02836">
    <property type="entry name" value="Glyco_hydro_2_C"/>
    <property type="match status" value="1"/>
</dbReference>
<feature type="domain" description="Glycoside hydrolase family 2 immunoglobulin-like beta-sandwich" evidence="3">
    <location>
        <begin position="202"/>
        <end position="308"/>
    </location>
</feature>
<dbReference type="eggNOG" id="COG3250">
    <property type="taxonomic scope" value="Bacteria"/>
</dbReference>
<evidence type="ECO:0000259" key="3">
    <source>
        <dbReference type="Pfam" id="PF00703"/>
    </source>
</evidence>
<dbReference type="InterPro" id="IPR051913">
    <property type="entry name" value="GH2_Domain-Containing"/>
</dbReference>
<evidence type="ECO:0000313" key="7">
    <source>
        <dbReference type="Proteomes" id="UP000000852"/>
    </source>
</evidence>
<organism evidence="6 7">
    <name type="scientific">Pedobacter heparinus (strain ATCC 13125 / DSM 2366 / CIP 104194 / JCM 7457 / NBRC 12017 / NCIMB 9290 / NRRL B-14731 / HIM 762-3)</name>
    <dbReference type="NCBI Taxonomy" id="485917"/>
    <lineage>
        <taxon>Bacteria</taxon>
        <taxon>Pseudomonadati</taxon>
        <taxon>Bacteroidota</taxon>
        <taxon>Sphingobacteriia</taxon>
        <taxon>Sphingobacteriales</taxon>
        <taxon>Sphingobacteriaceae</taxon>
        <taxon>Pedobacter</taxon>
    </lineage>
</organism>
<keyword evidence="7" id="KW-1185">Reference proteome</keyword>
<dbReference type="EMBL" id="CP001681">
    <property type="protein sequence ID" value="ACU06056.1"/>
    <property type="molecule type" value="Genomic_DNA"/>
</dbReference>
<dbReference type="InterPro" id="IPR006102">
    <property type="entry name" value="Ig-like_GH2"/>
</dbReference>
<feature type="domain" description="Glycosyl hydrolases family 2 sugar binding" evidence="5">
    <location>
        <begin position="27"/>
        <end position="161"/>
    </location>
</feature>
<accession>C6XV48</accession>
<dbReference type="InterPro" id="IPR006103">
    <property type="entry name" value="Glyco_hydro_2_cat"/>
</dbReference>
<protein>
    <submittedName>
        <fullName evidence="6">Glycoside hydrolase family 2 sugar binding</fullName>
    </submittedName>
</protein>
<dbReference type="OrthoDB" id="9814867at2"/>
<dbReference type="STRING" id="485917.Phep_3865"/>
<reference evidence="6 7" key="1">
    <citation type="journal article" date="2009" name="Stand. Genomic Sci.">
        <title>Complete genome sequence of Pedobacter heparinus type strain (HIM 762-3).</title>
        <authorList>
            <person name="Han C."/>
            <person name="Spring S."/>
            <person name="Lapidus A."/>
            <person name="Del Rio T.G."/>
            <person name="Tice H."/>
            <person name="Copeland A."/>
            <person name="Cheng J.F."/>
            <person name="Lucas S."/>
            <person name="Chen F."/>
            <person name="Nolan M."/>
            <person name="Bruce D."/>
            <person name="Goodwin L."/>
            <person name="Pitluck S."/>
            <person name="Ivanova N."/>
            <person name="Mavromatis K."/>
            <person name="Mikhailova N."/>
            <person name="Pati A."/>
            <person name="Chen A."/>
            <person name="Palaniappan K."/>
            <person name="Land M."/>
            <person name="Hauser L."/>
            <person name="Chang Y.J."/>
            <person name="Jeffries C.C."/>
            <person name="Saunders E."/>
            <person name="Chertkov O."/>
            <person name="Brettin T."/>
            <person name="Goker M."/>
            <person name="Rohde M."/>
            <person name="Bristow J."/>
            <person name="Eisen J.A."/>
            <person name="Markowitz V."/>
            <person name="Hugenholtz P."/>
            <person name="Kyrpides N.C."/>
            <person name="Klenk H.P."/>
            <person name="Detter J.C."/>
        </authorList>
    </citation>
    <scope>NUCLEOTIDE SEQUENCE [LARGE SCALE GENOMIC DNA]</scope>
    <source>
        <strain evidence="7">ATCC 13125 / DSM 2366 / CIP 104194 / JCM 7457 / NBRC 12017 / NCIMB 9290 / NRRL B-14731 / HIM 762-3</strain>
    </source>
</reference>
<feature type="domain" description="Glycoside hydrolase family 2 catalytic" evidence="4">
    <location>
        <begin position="314"/>
        <end position="451"/>
    </location>
</feature>
<comment type="similarity">
    <text evidence="1">Belongs to the glycosyl hydrolase 2 family.</text>
</comment>
<feature type="signal peptide" evidence="2">
    <location>
        <begin position="1"/>
        <end position="21"/>
    </location>
</feature>
<dbReference type="SUPFAM" id="SSF49785">
    <property type="entry name" value="Galactose-binding domain-like"/>
    <property type="match status" value="1"/>
</dbReference>
<evidence type="ECO:0000256" key="2">
    <source>
        <dbReference type="SAM" id="SignalP"/>
    </source>
</evidence>
<dbReference type="GO" id="GO:0005975">
    <property type="term" value="P:carbohydrate metabolic process"/>
    <property type="evidence" value="ECO:0007669"/>
    <property type="project" value="InterPro"/>
</dbReference>
<dbReference type="HOGENOM" id="CLU_009735_0_0_10"/>
<dbReference type="Proteomes" id="UP000000852">
    <property type="component" value="Chromosome"/>
</dbReference>
<dbReference type="Pfam" id="PF02837">
    <property type="entry name" value="Glyco_hydro_2_N"/>
    <property type="match status" value="1"/>
</dbReference>
<dbReference type="InterPro" id="IPR013783">
    <property type="entry name" value="Ig-like_fold"/>
</dbReference>
<dbReference type="KEGG" id="phe:Phep_3865"/>
<proteinExistence type="inferred from homology"/>